<gene>
    <name evidence="13" type="ORF">CCHLO57077_00000529</name>
</gene>
<keyword evidence="6" id="KW-0809">Transit peptide</keyword>
<keyword evidence="7" id="KW-0560">Oxidoreductase</keyword>
<comment type="subcellular location">
    <subcellularLocation>
        <location evidence="2">Mitochondrion matrix</location>
    </subcellularLocation>
</comment>
<evidence type="ECO:0000259" key="12">
    <source>
        <dbReference type="Pfam" id="PF12417"/>
    </source>
</evidence>
<evidence type="ECO:0000256" key="8">
    <source>
        <dbReference type="ARBA" id="ARBA00023128"/>
    </source>
</evidence>
<dbReference type="InterPro" id="IPR009100">
    <property type="entry name" value="AcylCoA_DH/oxidase_NM_dom_sf"/>
</dbReference>
<dbReference type="Pfam" id="PF12417">
    <property type="entry name" value="DUF3669"/>
    <property type="match status" value="1"/>
</dbReference>
<keyword evidence="5" id="KW-0274">FAD</keyword>
<dbReference type="EMBL" id="CABFNP030001245">
    <property type="protein sequence ID" value="CAI6093461.1"/>
    <property type="molecule type" value="Genomic_DNA"/>
</dbReference>
<sequence>MFRSAVRVCARPVLPLQQASRRFTSASGPQFSWEDPLNTKSLLTEDEIAIAETAERYCQERLQPRVLEAYRNEDYDPKILEEMGELGLLGANLEGYGCAGASTVAAGLITRAVERVDSGYRSGMSVQSSLVMGGIHEHGTEEQKEKFLPELAKGKLLGAFGLTEPNHGSDPGSMETVAKPHPTKKGYYSLSGSKTWITNSPIADVLMVWAKLQETGKIRGFLVERKDCPPGTLETPAIKNKTALRASITGMIHLDGVPVPEANMFPHVEGLTGPFSCLNSARTYALERRQFKGNPLAKYQLIQKKLADAVTDAAYGTVASIQVGRLKDEGNAVPEMISLVKRQNCDAALRNARILQEIFGGNATSDDLRKKMDRLTKDHIFSPEELAAASPQQILSRMLSTKSYISHDSVQDDFSKQRSIEIGKGQCGTIFALSGTDTVAKIPNSTEKVDQLLSDFRMHYLVIQAMNEADTKLRMDINIPELHSWVSPAIKTFWAHYGLRSPQDIDATSFALVSNRVFPVPLPVRDALVDVLCPPAIRKQKQAFLAKPENQNCLIRLYLGRREITRAKKNIQNIRLQNFPLHVNEMEDLGLDTASFAQVMAQTLAILHWKAGVDGNDIEFILGSSPESTRLPSRTEIMNADKYSLGTLFRFDLGRRSISLCVIDFNQCSTFEDNEAGLKKIVDAFFWNDPYYPRPNSTNDRDQNLWATFSQRYLE</sequence>
<dbReference type="PANTHER" id="PTHR42807">
    <property type="entry name" value="GLUTARYL-COA DEHYDROGENASE, MITOCHONDRIAL"/>
    <property type="match status" value="1"/>
</dbReference>
<dbReference type="GO" id="GO:0033539">
    <property type="term" value="P:fatty acid beta-oxidation using acyl-CoA dehydrogenase"/>
    <property type="evidence" value="ECO:0007669"/>
    <property type="project" value="TreeGrafter"/>
</dbReference>
<evidence type="ECO:0000259" key="9">
    <source>
        <dbReference type="Pfam" id="PF00441"/>
    </source>
</evidence>
<dbReference type="Pfam" id="PF02770">
    <property type="entry name" value="Acyl-CoA_dh_M"/>
    <property type="match status" value="1"/>
</dbReference>
<keyword evidence="4" id="KW-0285">Flavoprotein</keyword>
<dbReference type="PANTHER" id="PTHR42807:SF1">
    <property type="entry name" value="GLUTARYL-COA DEHYDROGENASE, MITOCHONDRIAL"/>
    <property type="match status" value="1"/>
</dbReference>
<comment type="similarity">
    <text evidence="3">Belongs to the acyl-CoA dehydrogenase family.</text>
</comment>
<feature type="non-terminal residue" evidence="13">
    <location>
        <position position="715"/>
    </location>
</feature>
<dbReference type="FunFam" id="2.40.110.10:FF:000008">
    <property type="entry name" value="Glutaryl-CoA dehydrogenase, mitochondrial"/>
    <property type="match status" value="1"/>
</dbReference>
<dbReference type="InterPro" id="IPR013786">
    <property type="entry name" value="AcylCoA_DH/ox_N"/>
</dbReference>
<keyword evidence="14" id="KW-1185">Reference proteome</keyword>
<feature type="domain" description="Acyl-CoA oxidase/dehydrogenase middle" evidence="10">
    <location>
        <begin position="159"/>
        <end position="257"/>
    </location>
</feature>
<dbReference type="Gene3D" id="1.20.140.10">
    <property type="entry name" value="Butyryl-CoA Dehydrogenase, subunit A, domain 3"/>
    <property type="match status" value="1"/>
</dbReference>
<dbReference type="SUPFAM" id="SSF47203">
    <property type="entry name" value="Acyl-CoA dehydrogenase C-terminal domain-like"/>
    <property type="match status" value="1"/>
</dbReference>
<accession>A0AA35MAC0</accession>
<dbReference type="InterPro" id="IPR052033">
    <property type="entry name" value="Glutaryl-CoA_DH_mitochondrial"/>
</dbReference>
<protein>
    <recommendedName>
        <fullName evidence="15">Glutaryl-CoA dehydrogenase</fullName>
    </recommendedName>
</protein>
<comment type="cofactor">
    <cofactor evidence="1">
        <name>FAD</name>
        <dbReference type="ChEBI" id="CHEBI:57692"/>
    </cofactor>
</comment>
<dbReference type="Pfam" id="PF00441">
    <property type="entry name" value="Acyl-CoA_dh_1"/>
    <property type="match status" value="1"/>
</dbReference>
<evidence type="ECO:0000259" key="11">
    <source>
        <dbReference type="Pfam" id="PF02771"/>
    </source>
</evidence>
<evidence type="ECO:0008006" key="15">
    <source>
        <dbReference type="Google" id="ProtNLM"/>
    </source>
</evidence>
<keyword evidence="8" id="KW-0496">Mitochondrion</keyword>
<feature type="domain" description="Acyl-CoA dehydrogenase/oxidase C-terminal" evidence="9">
    <location>
        <begin position="276"/>
        <end position="378"/>
    </location>
</feature>
<comment type="caution">
    <text evidence="13">The sequence shown here is derived from an EMBL/GenBank/DDBJ whole genome shotgun (WGS) entry which is preliminary data.</text>
</comment>
<evidence type="ECO:0000313" key="13">
    <source>
        <dbReference type="EMBL" id="CAI6093461.1"/>
    </source>
</evidence>
<dbReference type="GO" id="GO:0004361">
    <property type="term" value="F:glutaryl-CoA dehydrogenase activity"/>
    <property type="evidence" value="ECO:0007669"/>
    <property type="project" value="TreeGrafter"/>
</dbReference>
<evidence type="ECO:0000256" key="1">
    <source>
        <dbReference type="ARBA" id="ARBA00001974"/>
    </source>
</evidence>
<dbReference type="InterPro" id="IPR037069">
    <property type="entry name" value="AcylCoA_DH/ox_N_sf"/>
</dbReference>
<evidence type="ECO:0000313" key="14">
    <source>
        <dbReference type="Proteomes" id="UP001160390"/>
    </source>
</evidence>
<feature type="domain" description="DUF3669" evidence="12">
    <location>
        <begin position="662"/>
        <end position="715"/>
    </location>
</feature>
<evidence type="ECO:0000256" key="5">
    <source>
        <dbReference type="ARBA" id="ARBA00022827"/>
    </source>
</evidence>
<dbReference type="GO" id="GO:0046949">
    <property type="term" value="P:fatty-acyl-CoA biosynthetic process"/>
    <property type="evidence" value="ECO:0007669"/>
    <property type="project" value="TreeGrafter"/>
</dbReference>
<dbReference type="InterPro" id="IPR046373">
    <property type="entry name" value="Acyl-CoA_Oxase/DH_mid-dom_sf"/>
</dbReference>
<dbReference type="InterPro" id="IPR022137">
    <property type="entry name" value="Znf_prot_DUF3669"/>
</dbReference>
<evidence type="ECO:0000259" key="10">
    <source>
        <dbReference type="Pfam" id="PF02770"/>
    </source>
</evidence>
<reference evidence="13" key="1">
    <citation type="submission" date="2023-01" db="EMBL/GenBank/DDBJ databases">
        <authorList>
            <person name="Piombo E."/>
        </authorList>
    </citation>
    <scope>NUCLEOTIDE SEQUENCE</scope>
</reference>
<dbReference type="InterPro" id="IPR006091">
    <property type="entry name" value="Acyl-CoA_Oxase/DH_mid-dom"/>
</dbReference>
<dbReference type="Gene3D" id="1.10.540.10">
    <property type="entry name" value="Acyl-CoA dehydrogenase/oxidase, N-terminal domain"/>
    <property type="match status" value="1"/>
</dbReference>
<feature type="domain" description="Acyl-CoA dehydrogenase/oxidase N-terminal" evidence="11">
    <location>
        <begin position="44"/>
        <end position="155"/>
    </location>
</feature>
<proteinExistence type="inferred from homology"/>
<dbReference type="AlphaFoldDB" id="A0AA35MAC0"/>
<dbReference type="GO" id="GO:0000062">
    <property type="term" value="F:fatty-acyl-CoA binding"/>
    <property type="evidence" value="ECO:0007669"/>
    <property type="project" value="TreeGrafter"/>
</dbReference>
<evidence type="ECO:0000256" key="3">
    <source>
        <dbReference type="ARBA" id="ARBA00009347"/>
    </source>
</evidence>
<dbReference type="InterPro" id="IPR036250">
    <property type="entry name" value="AcylCo_DH-like_C"/>
</dbReference>
<dbReference type="Pfam" id="PF02771">
    <property type="entry name" value="Acyl-CoA_dh_N"/>
    <property type="match status" value="1"/>
</dbReference>
<evidence type="ECO:0000256" key="2">
    <source>
        <dbReference type="ARBA" id="ARBA00004305"/>
    </source>
</evidence>
<dbReference type="Proteomes" id="UP001160390">
    <property type="component" value="Unassembled WGS sequence"/>
</dbReference>
<dbReference type="GO" id="GO:0050660">
    <property type="term" value="F:flavin adenine dinucleotide binding"/>
    <property type="evidence" value="ECO:0007669"/>
    <property type="project" value="InterPro"/>
</dbReference>
<evidence type="ECO:0000256" key="7">
    <source>
        <dbReference type="ARBA" id="ARBA00023002"/>
    </source>
</evidence>
<dbReference type="GO" id="GO:0005759">
    <property type="term" value="C:mitochondrial matrix"/>
    <property type="evidence" value="ECO:0007669"/>
    <property type="project" value="UniProtKB-SubCell"/>
</dbReference>
<dbReference type="SUPFAM" id="SSF56645">
    <property type="entry name" value="Acyl-CoA dehydrogenase NM domain-like"/>
    <property type="match status" value="1"/>
</dbReference>
<dbReference type="Gene3D" id="2.40.110.10">
    <property type="entry name" value="Butyryl-CoA Dehydrogenase, subunit A, domain 2"/>
    <property type="match status" value="1"/>
</dbReference>
<organism evidence="13 14">
    <name type="scientific">Clonostachys chloroleuca</name>
    <dbReference type="NCBI Taxonomy" id="1926264"/>
    <lineage>
        <taxon>Eukaryota</taxon>
        <taxon>Fungi</taxon>
        <taxon>Dikarya</taxon>
        <taxon>Ascomycota</taxon>
        <taxon>Pezizomycotina</taxon>
        <taxon>Sordariomycetes</taxon>
        <taxon>Hypocreomycetidae</taxon>
        <taxon>Hypocreales</taxon>
        <taxon>Bionectriaceae</taxon>
        <taxon>Clonostachys</taxon>
    </lineage>
</organism>
<dbReference type="GO" id="GO:0005743">
    <property type="term" value="C:mitochondrial inner membrane"/>
    <property type="evidence" value="ECO:0007669"/>
    <property type="project" value="TreeGrafter"/>
</dbReference>
<evidence type="ECO:0000256" key="6">
    <source>
        <dbReference type="ARBA" id="ARBA00022946"/>
    </source>
</evidence>
<dbReference type="InterPro" id="IPR009075">
    <property type="entry name" value="AcylCo_DH/oxidase_C"/>
</dbReference>
<name>A0AA35MAC0_9HYPO</name>
<evidence type="ECO:0000256" key="4">
    <source>
        <dbReference type="ARBA" id="ARBA00022630"/>
    </source>
</evidence>
<dbReference type="FunFam" id="1.10.540.10:FF:000003">
    <property type="entry name" value="glutaryl-CoA dehydrogenase, mitochondrial"/>
    <property type="match status" value="1"/>
</dbReference>